<dbReference type="AlphaFoldDB" id="A0A6S7BHF0"/>
<reference evidence="5 6" key="1">
    <citation type="submission" date="2020-04" db="EMBL/GenBank/DDBJ databases">
        <authorList>
            <person name="De Canck E."/>
        </authorList>
    </citation>
    <scope>NUCLEOTIDE SEQUENCE [LARGE SCALE GENOMIC DNA]</scope>
    <source>
        <strain evidence="5 6">LMG 28138</strain>
    </source>
</reference>
<feature type="DNA-binding region" description="OmpR/PhoB-type" evidence="2">
    <location>
        <begin position="1"/>
        <end position="83"/>
    </location>
</feature>
<dbReference type="Gene3D" id="1.10.10.10">
    <property type="entry name" value="Winged helix-like DNA-binding domain superfamily/Winged helix DNA-binding domain"/>
    <property type="match status" value="1"/>
</dbReference>
<feature type="domain" description="OmpR/PhoB-type" evidence="4">
    <location>
        <begin position="1"/>
        <end position="83"/>
    </location>
</feature>
<dbReference type="InterPro" id="IPR016032">
    <property type="entry name" value="Sig_transdc_resp-reg_C-effctor"/>
</dbReference>
<protein>
    <recommendedName>
        <fullName evidence="4">OmpR/PhoB-type domain-containing protein</fullName>
    </recommendedName>
</protein>
<keyword evidence="3" id="KW-0472">Membrane</keyword>
<dbReference type="SUPFAM" id="SSF46894">
    <property type="entry name" value="C-terminal effector domain of the bipartite response regulators"/>
    <property type="match status" value="1"/>
</dbReference>
<feature type="transmembrane region" description="Helical" evidence="3">
    <location>
        <begin position="97"/>
        <end position="120"/>
    </location>
</feature>
<dbReference type="SMART" id="SM00862">
    <property type="entry name" value="Trans_reg_C"/>
    <property type="match status" value="1"/>
</dbReference>
<evidence type="ECO:0000313" key="5">
    <source>
        <dbReference type="EMBL" id="CAB3799740.1"/>
    </source>
</evidence>
<dbReference type="InterPro" id="IPR036388">
    <property type="entry name" value="WH-like_DNA-bd_sf"/>
</dbReference>
<dbReference type="Proteomes" id="UP000494115">
    <property type="component" value="Unassembled WGS sequence"/>
</dbReference>
<gene>
    <name evidence="5" type="ORF">LMG28138_04699</name>
</gene>
<accession>A0A6S7BHF0</accession>
<keyword evidence="3" id="KW-0812">Transmembrane</keyword>
<evidence type="ECO:0000259" key="4">
    <source>
        <dbReference type="PROSITE" id="PS51755"/>
    </source>
</evidence>
<evidence type="ECO:0000256" key="3">
    <source>
        <dbReference type="SAM" id="Phobius"/>
    </source>
</evidence>
<dbReference type="GO" id="GO:0006355">
    <property type="term" value="P:regulation of DNA-templated transcription"/>
    <property type="evidence" value="ECO:0007669"/>
    <property type="project" value="InterPro"/>
</dbReference>
<dbReference type="PROSITE" id="PS51755">
    <property type="entry name" value="OMPR_PHOB"/>
    <property type="match status" value="1"/>
</dbReference>
<dbReference type="GO" id="GO:0003677">
    <property type="term" value="F:DNA binding"/>
    <property type="evidence" value="ECO:0007669"/>
    <property type="project" value="UniProtKB-UniRule"/>
</dbReference>
<sequence length="198" mass="21681">MVGMGVEVTISAKERILLDILMGSAGQIRSKDELLSLVWPERAGWNDSTNLTQLVSKLRRSLRPTGTDKSIITCGRNGYKFVQPGSTTPVKFRGHGVLLAILLVSLFSAALSYFCSELMFDRHASRMVEKKNSIKGVRVTLHIVDSLSLQPEWILSALEDSIDSSATDIFAARCGEVVYIATLGKHGGKTKVIDLESK</sequence>
<keyword evidence="1 2" id="KW-0238">DNA-binding</keyword>
<dbReference type="Pfam" id="PF00486">
    <property type="entry name" value="Trans_reg_C"/>
    <property type="match status" value="1"/>
</dbReference>
<organism evidence="5 6">
    <name type="scientific">Pararobbsia alpina</name>
    <dbReference type="NCBI Taxonomy" id="621374"/>
    <lineage>
        <taxon>Bacteria</taxon>
        <taxon>Pseudomonadati</taxon>
        <taxon>Pseudomonadota</taxon>
        <taxon>Betaproteobacteria</taxon>
        <taxon>Burkholderiales</taxon>
        <taxon>Burkholderiaceae</taxon>
        <taxon>Pararobbsia</taxon>
    </lineage>
</organism>
<evidence type="ECO:0000256" key="2">
    <source>
        <dbReference type="PROSITE-ProRule" id="PRU01091"/>
    </source>
</evidence>
<keyword evidence="3" id="KW-1133">Transmembrane helix</keyword>
<dbReference type="GO" id="GO:0000160">
    <property type="term" value="P:phosphorelay signal transduction system"/>
    <property type="evidence" value="ECO:0007669"/>
    <property type="project" value="InterPro"/>
</dbReference>
<dbReference type="EMBL" id="CADIKM010000034">
    <property type="protein sequence ID" value="CAB3799740.1"/>
    <property type="molecule type" value="Genomic_DNA"/>
</dbReference>
<keyword evidence="6" id="KW-1185">Reference proteome</keyword>
<dbReference type="InterPro" id="IPR001867">
    <property type="entry name" value="OmpR/PhoB-type_DNA-bd"/>
</dbReference>
<name>A0A6S7BHF0_9BURK</name>
<proteinExistence type="predicted"/>
<evidence type="ECO:0000313" key="6">
    <source>
        <dbReference type="Proteomes" id="UP000494115"/>
    </source>
</evidence>
<evidence type="ECO:0000256" key="1">
    <source>
        <dbReference type="ARBA" id="ARBA00023125"/>
    </source>
</evidence>
<dbReference type="CDD" id="cd00383">
    <property type="entry name" value="trans_reg_C"/>
    <property type="match status" value="1"/>
</dbReference>